<evidence type="ECO:0000313" key="2">
    <source>
        <dbReference type="Proteomes" id="UP000199582"/>
    </source>
</evidence>
<gene>
    <name evidence="1" type="ORF">SAMN05443999_1071</name>
</gene>
<organism evidence="1 2">
    <name type="scientific">Roseovarius azorensis</name>
    <dbReference type="NCBI Taxonomy" id="1287727"/>
    <lineage>
        <taxon>Bacteria</taxon>
        <taxon>Pseudomonadati</taxon>
        <taxon>Pseudomonadota</taxon>
        <taxon>Alphaproteobacteria</taxon>
        <taxon>Rhodobacterales</taxon>
        <taxon>Roseobacteraceae</taxon>
        <taxon>Roseovarius</taxon>
    </lineage>
</organism>
<protein>
    <submittedName>
        <fullName evidence="1">Uncharacterized protein</fullName>
    </submittedName>
</protein>
<dbReference type="STRING" id="1287727.SAMN05443999_1071"/>
<keyword evidence="2" id="KW-1185">Reference proteome</keyword>
<reference evidence="1 2" key="1">
    <citation type="submission" date="2016-10" db="EMBL/GenBank/DDBJ databases">
        <authorList>
            <person name="de Groot N.N."/>
        </authorList>
    </citation>
    <scope>NUCLEOTIDE SEQUENCE [LARGE SCALE GENOMIC DNA]</scope>
    <source>
        <strain evidence="1 2">DSM 100674</strain>
    </source>
</reference>
<dbReference type="EMBL" id="FOAG01000007">
    <property type="protein sequence ID" value="SEL67053.1"/>
    <property type="molecule type" value="Genomic_DNA"/>
</dbReference>
<sequence length="227" mass="26120">MLKICNHFGVEEHEVLMDPGSFRDLMAIRRPLEHEADPFGEYVAKLYRINPNNLKAMTPFTGYYHCYYRPIEFPGKIQCSLMRMHRERGFIYVKNIENYASVKHRARRTLKYTGIAFHTGERIFVHEREVNAGQMIWTTLLYPALRDQASVLTGLSLGISSSAARDIACYHVVWEPLGEQINIRETLKSSGLFDVDDPAISEEIRQATVNVNKPGDHGFVGRSWSHF</sequence>
<accession>A0A1H7S3G5</accession>
<name>A0A1H7S3G5_9RHOB</name>
<dbReference type="AlphaFoldDB" id="A0A1H7S3G5"/>
<dbReference type="Proteomes" id="UP000199582">
    <property type="component" value="Unassembled WGS sequence"/>
</dbReference>
<evidence type="ECO:0000313" key="1">
    <source>
        <dbReference type="EMBL" id="SEL67053.1"/>
    </source>
</evidence>
<proteinExistence type="predicted"/>